<dbReference type="InterPro" id="IPR032675">
    <property type="entry name" value="LRR_dom_sf"/>
</dbReference>
<name>A0A0L0SPT5_ALLM3</name>
<sequence length="707" mass="76902">MSQHLVVTAGASQVNNHPAVNVAIASPADGGGPSDPPSHPASLSLTGLPDEILFLIFERILDGEPRCSKGFIAIESFAARSLIALCRSCHTFFPLVKETMRCSLAIRVGVVDTRTEDLTSCVVVAPGMPVRPAPKLDAGCHTTWARSVLAVGATPEPAQRNSSSSIEAKRVVVCVPDFESGRTLPVPACLIHALTIEGFGATDLQNHFLTVLGWLARYFPRLSSFDFGFGLKGPPRALEYAIQYWARTLTELRLLVVSVRPEGPAMMLHTDMQLLPVSVDCVRAQLAQFAPTLRKLIIILSSMAEDEVIQLLGPTPLSFRALHELSASVAVLDMLASGISTGVALPAPLRTLTVYPNNFALIHRPLVQFPLLPQLSRVELNQLLVTEHVLENLAAAAPSLATLNLVCCSLACDKHAAPVSFPRLTEIVVDSNKIHLVDLVRVLQGPEIDRVRINFRDPVAPPTVSHLWLSVSTVTLTSGVSLPFDAAILDALPRLRTLKLDMIYVDWDRGIWPDLKSLTALTASTRFLRQLVARRPRVLRRLVELQVINAVTFIPKAVFHTLNRFRASIVSVRVLDTLSRMPNLTMVSLDGIFGAGGFVHEWTLVYRQGNPVWRALHRSTIITHRLVVEVKQIVDADKAARQITTAALSVAKFAVKRPMSLDVVVMADLDADMVSQIGAKLEELPVESVTGRVVVPGAHKGVHGGQS</sequence>
<accession>A0A0L0SPT5</accession>
<organism evidence="1 2">
    <name type="scientific">Allomyces macrogynus (strain ATCC 38327)</name>
    <name type="common">Allomyces javanicus var. macrogynus</name>
    <dbReference type="NCBI Taxonomy" id="578462"/>
    <lineage>
        <taxon>Eukaryota</taxon>
        <taxon>Fungi</taxon>
        <taxon>Fungi incertae sedis</taxon>
        <taxon>Blastocladiomycota</taxon>
        <taxon>Blastocladiomycetes</taxon>
        <taxon>Blastocladiales</taxon>
        <taxon>Blastocladiaceae</taxon>
        <taxon>Allomyces</taxon>
    </lineage>
</organism>
<dbReference type="Gene3D" id="3.80.10.10">
    <property type="entry name" value="Ribonuclease Inhibitor"/>
    <property type="match status" value="1"/>
</dbReference>
<dbReference type="EMBL" id="GG745344">
    <property type="protein sequence ID" value="KNE64501.1"/>
    <property type="molecule type" value="Genomic_DNA"/>
</dbReference>
<dbReference type="AlphaFoldDB" id="A0A0L0SPT5"/>
<dbReference type="SUPFAM" id="SSF52058">
    <property type="entry name" value="L domain-like"/>
    <property type="match status" value="1"/>
</dbReference>
<dbReference type="VEuPathDB" id="FungiDB:AMAG_19173"/>
<dbReference type="OrthoDB" id="1099686at2759"/>
<keyword evidence="2" id="KW-1185">Reference proteome</keyword>
<evidence type="ECO:0000313" key="1">
    <source>
        <dbReference type="EMBL" id="KNE64501.1"/>
    </source>
</evidence>
<reference evidence="1 2" key="1">
    <citation type="submission" date="2009-11" db="EMBL/GenBank/DDBJ databases">
        <title>Annotation of Allomyces macrogynus ATCC 38327.</title>
        <authorList>
            <consortium name="The Broad Institute Genome Sequencing Platform"/>
            <person name="Russ C."/>
            <person name="Cuomo C."/>
            <person name="Burger G."/>
            <person name="Gray M.W."/>
            <person name="Holland P.W.H."/>
            <person name="King N."/>
            <person name="Lang F.B.F."/>
            <person name="Roger A.J."/>
            <person name="Ruiz-Trillo I."/>
            <person name="Young S.K."/>
            <person name="Zeng Q."/>
            <person name="Gargeya S."/>
            <person name="Fitzgerald M."/>
            <person name="Haas B."/>
            <person name="Abouelleil A."/>
            <person name="Alvarado L."/>
            <person name="Arachchi H.M."/>
            <person name="Berlin A."/>
            <person name="Chapman S.B."/>
            <person name="Gearin G."/>
            <person name="Goldberg J."/>
            <person name="Griggs A."/>
            <person name="Gujja S."/>
            <person name="Hansen M."/>
            <person name="Heiman D."/>
            <person name="Howarth C."/>
            <person name="Larimer J."/>
            <person name="Lui A."/>
            <person name="MacDonald P.J.P."/>
            <person name="McCowen C."/>
            <person name="Montmayeur A."/>
            <person name="Murphy C."/>
            <person name="Neiman D."/>
            <person name="Pearson M."/>
            <person name="Priest M."/>
            <person name="Roberts A."/>
            <person name="Saif S."/>
            <person name="Shea T."/>
            <person name="Sisk P."/>
            <person name="Stolte C."/>
            <person name="Sykes S."/>
            <person name="Wortman J."/>
            <person name="Nusbaum C."/>
            <person name="Birren B."/>
        </authorList>
    </citation>
    <scope>NUCLEOTIDE SEQUENCE [LARGE SCALE GENOMIC DNA]</scope>
    <source>
        <strain evidence="1 2">ATCC 38327</strain>
    </source>
</reference>
<dbReference type="Proteomes" id="UP000054350">
    <property type="component" value="Unassembled WGS sequence"/>
</dbReference>
<protein>
    <submittedName>
        <fullName evidence="1">Uncharacterized protein</fullName>
    </submittedName>
</protein>
<evidence type="ECO:0000313" key="2">
    <source>
        <dbReference type="Proteomes" id="UP000054350"/>
    </source>
</evidence>
<proteinExistence type="predicted"/>
<reference evidence="2" key="2">
    <citation type="submission" date="2009-11" db="EMBL/GenBank/DDBJ databases">
        <title>The Genome Sequence of Allomyces macrogynus strain ATCC 38327.</title>
        <authorList>
            <consortium name="The Broad Institute Genome Sequencing Platform"/>
            <person name="Russ C."/>
            <person name="Cuomo C."/>
            <person name="Shea T."/>
            <person name="Young S.K."/>
            <person name="Zeng Q."/>
            <person name="Koehrsen M."/>
            <person name="Haas B."/>
            <person name="Borodovsky M."/>
            <person name="Guigo R."/>
            <person name="Alvarado L."/>
            <person name="Berlin A."/>
            <person name="Borenstein D."/>
            <person name="Chen Z."/>
            <person name="Engels R."/>
            <person name="Freedman E."/>
            <person name="Gellesch M."/>
            <person name="Goldberg J."/>
            <person name="Griggs A."/>
            <person name="Gujja S."/>
            <person name="Heiman D."/>
            <person name="Hepburn T."/>
            <person name="Howarth C."/>
            <person name="Jen D."/>
            <person name="Larson L."/>
            <person name="Lewis B."/>
            <person name="Mehta T."/>
            <person name="Park D."/>
            <person name="Pearson M."/>
            <person name="Roberts A."/>
            <person name="Saif S."/>
            <person name="Shenoy N."/>
            <person name="Sisk P."/>
            <person name="Stolte C."/>
            <person name="Sykes S."/>
            <person name="Walk T."/>
            <person name="White J."/>
            <person name="Yandava C."/>
            <person name="Burger G."/>
            <person name="Gray M.W."/>
            <person name="Holland P.W.H."/>
            <person name="King N."/>
            <person name="Lang F.B.F."/>
            <person name="Roger A.J."/>
            <person name="Ruiz-Trillo I."/>
            <person name="Lander E."/>
            <person name="Nusbaum C."/>
        </authorList>
    </citation>
    <scope>NUCLEOTIDE SEQUENCE [LARGE SCALE GENOMIC DNA]</scope>
    <source>
        <strain evidence="2">ATCC 38327</strain>
    </source>
</reference>
<gene>
    <name evidence="1" type="ORF">AMAG_19173</name>
</gene>